<name>A0A0N7JV89_9BURK</name>
<dbReference type="Proteomes" id="UP000019146">
    <property type="component" value="Chromosome 2"/>
</dbReference>
<evidence type="ECO:0000313" key="2">
    <source>
        <dbReference type="Proteomes" id="UP000019146"/>
    </source>
</evidence>
<dbReference type="AlphaFoldDB" id="A0A0N7JV89"/>
<dbReference type="KEGG" id="bcai:K788_0000419"/>
<proteinExistence type="predicted"/>
<accession>A0A0N7JV89</accession>
<dbReference type="EMBL" id="CP012747">
    <property type="protein sequence ID" value="ALL68541.1"/>
    <property type="molecule type" value="Genomic_DNA"/>
</dbReference>
<evidence type="ECO:0000313" key="1">
    <source>
        <dbReference type="EMBL" id="ALL68541.1"/>
    </source>
</evidence>
<reference evidence="1 2" key="1">
    <citation type="journal article" date="2014" name="Genome Announc.">
        <title>Draft Genome Sequence of the Haloacid-Degrading Burkholderia caribensis Strain MBA4.</title>
        <authorList>
            <person name="Pan Y."/>
            <person name="Kong K.F."/>
            <person name="Tsang J.S."/>
        </authorList>
    </citation>
    <scope>NUCLEOTIDE SEQUENCE [LARGE SCALE GENOMIC DNA]</scope>
    <source>
        <strain evidence="1 2">MBA4</strain>
    </source>
</reference>
<protein>
    <submittedName>
        <fullName evidence="1">Uncharacterized protein</fullName>
    </submittedName>
</protein>
<organism evidence="1 2">
    <name type="scientific">Paraburkholderia caribensis MBA4</name>
    <dbReference type="NCBI Taxonomy" id="1323664"/>
    <lineage>
        <taxon>Bacteria</taxon>
        <taxon>Pseudomonadati</taxon>
        <taxon>Pseudomonadota</taxon>
        <taxon>Betaproteobacteria</taxon>
        <taxon>Burkholderiales</taxon>
        <taxon>Burkholderiaceae</taxon>
        <taxon>Paraburkholderia</taxon>
    </lineage>
</organism>
<sequence length="272" mass="30627">MQHLVYVTNVPSAVVPEIREFLACEYAHTRTPIATVPVWRGRSMPLAEVMFAIKKFTLPFTRAHQRAIVLIEGAQNVRDTRRFIGELGLADHGLASIVVIGTSNAIPTPGACPRTLSESLLEFRCAWNEGRLRNMAYSNIEEAVIPCVGATGSAVLCMRYGHCLQQDEDRLIRYITDSMLEPGHRPLAAIEAIVHASCGSVRAMVALVNRLKLELALLKDEPLVLDRFVVRMQRYARLMSSDGFEESRHASMRWALDLHWTMFYETLKFLSD</sequence>
<gene>
    <name evidence="1" type="ORF">K788_0000419</name>
</gene>